<keyword evidence="2" id="KW-0472">Membrane</keyword>
<keyword evidence="2" id="KW-0812">Transmembrane</keyword>
<evidence type="ECO:0000313" key="5">
    <source>
        <dbReference type="Proteomes" id="UP000617628"/>
    </source>
</evidence>
<dbReference type="Pfam" id="PF07331">
    <property type="entry name" value="TctB"/>
    <property type="match status" value="1"/>
</dbReference>
<evidence type="ECO:0000256" key="1">
    <source>
        <dbReference type="ARBA" id="ARBA00006987"/>
    </source>
</evidence>
<dbReference type="Gene3D" id="3.40.190.150">
    <property type="entry name" value="Bordetella uptake gene, domain 1"/>
    <property type="match status" value="1"/>
</dbReference>
<dbReference type="EMBL" id="JAENIL010000057">
    <property type="protein sequence ID" value="MBK1879752.1"/>
    <property type="molecule type" value="Genomic_DNA"/>
</dbReference>
<evidence type="ECO:0000256" key="2">
    <source>
        <dbReference type="SAM" id="Phobius"/>
    </source>
</evidence>
<organism evidence="4 5">
    <name type="scientific">Pelagicoccus mobilis</name>
    <dbReference type="NCBI Taxonomy" id="415221"/>
    <lineage>
        <taxon>Bacteria</taxon>
        <taxon>Pseudomonadati</taxon>
        <taxon>Verrucomicrobiota</taxon>
        <taxon>Opitutia</taxon>
        <taxon>Puniceicoccales</taxon>
        <taxon>Pelagicoccaceae</taxon>
        <taxon>Pelagicoccus</taxon>
    </lineage>
</organism>
<name>A0A934RZT2_9BACT</name>
<keyword evidence="2" id="KW-1133">Transmembrane helix</keyword>
<proteinExistence type="inferred from homology"/>
<dbReference type="PANTHER" id="PTHR42928">
    <property type="entry name" value="TRICARBOXYLATE-BINDING PROTEIN"/>
    <property type="match status" value="1"/>
</dbReference>
<dbReference type="AlphaFoldDB" id="A0A934RZT2"/>
<dbReference type="InterPro" id="IPR009936">
    <property type="entry name" value="DUF1468"/>
</dbReference>
<sequence>MIIPFSAGGGSDTFARIIVQAIREENLLQQPIVVINVNGASGTIGSRRVKNARPDGYTIMMLHDAIFTAKHTGLTSYGAEAFAPIAATGEVDLVLTVQEDSPFNSLSELVEYASQKPDELVYGTAIGSPTHIMGLLLEEEHGTAKFRYTQAGSGSQRIVALNGGHIDLSPFSVEEYLRYESTGIKALAVFSEKRHPNIPSVPTAKEQGFDLNAGIRNFWWAPKGTPQEHIDTIAAVLAKAMATEYVREKLDASAISPSVLMRDNLDQEIARRDAAISNVSIAKTDAVPRFELWVLGLAAALLTAVVVRNRQALSAGWYSTESKNLKLPLCIALTFFYASTIALELSGYAIATTLYAFTLCVIVGGFSLPIIIRSIPFAATMGFGLYYLFTQVLTIDLPR</sequence>
<evidence type="ECO:0000313" key="4">
    <source>
        <dbReference type="EMBL" id="MBK1879752.1"/>
    </source>
</evidence>
<gene>
    <name evidence="4" type="ORF">JIN87_22895</name>
</gene>
<reference evidence="4" key="1">
    <citation type="submission" date="2021-01" db="EMBL/GenBank/DDBJ databases">
        <title>Modified the classification status of verrucomicrobia.</title>
        <authorList>
            <person name="Feng X."/>
        </authorList>
    </citation>
    <scope>NUCLEOTIDE SEQUENCE</scope>
    <source>
        <strain evidence="4">KCTC 13126</strain>
    </source>
</reference>
<dbReference type="Gene3D" id="3.40.190.10">
    <property type="entry name" value="Periplasmic binding protein-like II"/>
    <property type="match status" value="1"/>
</dbReference>
<feature type="transmembrane region" description="Helical" evidence="2">
    <location>
        <begin position="327"/>
        <end position="350"/>
    </location>
</feature>
<feature type="transmembrane region" description="Helical" evidence="2">
    <location>
        <begin position="356"/>
        <end position="389"/>
    </location>
</feature>
<keyword evidence="5" id="KW-1185">Reference proteome</keyword>
<feature type="domain" description="DUF1468" evidence="3">
    <location>
        <begin position="286"/>
        <end position="398"/>
    </location>
</feature>
<dbReference type="CDD" id="cd07012">
    <property type="entry name" value="PBP2_Bug_TTT"/>
    <property type="match status" value="1"/>
</dbReference>
<protein>
    <submittedName>
        <fullName evidence="4">Tripartite tricarboxylate transporter TctB family protein</fullName>
    </submittedName>
</protein>
<accession>A0A934RZT2</accession>
<dbReference type="Pfam" id="PF03401">
    <property type="entry name" value="TctC"/>
    <property type="match status" value="1"/>
</dbReference>
<comment type="similarity">
    <text evidence="1">Belongs to the UPF0065 (bug) family.</text>
</comment>
<feature type="transmembrane region" description="Helical" evidence="2">
    <location>
        <begin position="290"/>
        <end position="307"/>
    </location>
</feature>
<dbReference type="Proteomes" id="UP000617628">
    <property type="component" value="Unassembled WGS sequence"/>
</dbReference>
<evidence type="ECO:0000259" key="3">
    <source>
        <dbReference type="Pfam" id="PF07331"/>
    </source>
</evidence>
<dbReference type="InterPro" id="IPR042100">
    <property type="entry name" value="Bug_dom1"/>
</dbReference>
<dbReference type="RefSeq" id="WP_200357965.1">
    <property type="nucleotide sequence ID" value="NZ_JAENIL010000057.1"/>
</dbReference>
<dbReference type="InterPro" id="IPR005064">
    <property type="entry name" value="BUG"/>
</dbReference>
<dbReference type="PANTHER" id="PTHR42928:SF5">
    <property type="entry name" value="BLR1237 PROTEIN"/>
    <property type="match status" value="1"/>
</dbReference>
<comment type="caution">
    <text evidence="4">The sequence shown here is derived from an EMBL/GenBank/DDBJ whole genome shotgun (WGS) entry which is preliminary data.</text>
</comment>